<evidence type="ECO:0000313" key="5">
    <source>
        <dbReference type="Proteomes" id="UP000240739"/>
    </source>
</evidence>
<dbReference type="InterPro" id="IPR050261">
    <property type="entry name" value="FrsA_esterase"/>
</dbReference>
<comment type="similarity">
    <text evidence="1">Belongs to the AB hydrolase superfamily.</text>
</comment>
<accession>A0A2T4UF95</accession>
<organism evidence="4 5">
    <name type="scientific">Paraconexibacter algicola</name>
    <dbReference type="NCBI Taxonomy" id="2133960"/>
    <lineage>
        <taxon>Bacteria</taxon>
        <taxon>Bacillati</taxon>
        <taxon>Actinomycetota</taxon>
        <taxon>Thermoleophilia</taxon>
        <taxon>Solirubrobacterales</taxon>
        <taxon>Paraconexibacteraceae</taxon>
        <taxon>Paraconexibacter</taxon>
    </lineage>
</organism>
<dbReference type="AlphaFoldDB" id="A0A2T4UF95"/>
<dbReference type="InterPro" id="IPR029058">
    <property type="entry name" value="AB_hydrolase_fold"/>
</dbReference>
<dbReference type="EMBL" id="PYYB01000002">
    <property type="protein sequence ID" value="PTL56454.1"/>
    <property type="molecule type" value="Genomic_DNA"/>
</dbReference>
<evidence type="ECO:0000256" key="1">
    <source>
        <dbReference type="ARBA" id="ARBA00008645"/>
    </source>
</evidence>
<keyword evidence="5" id="KW-1185">Reference proteome</keyword>
<dbReference type="GO" id="GO:0052689">
    <property type="term" value="F:carboxylic ester hydrolase activity"/>
    <property type="evidence" value="ECO:0007669"/>
    <property type="project" value="UniProtKB-ARBA"/>
</dbReference>
<dbReference type="Proteomes" id="UP000240739">
    <property type="component" value="Unassembled WGS sequence"/>
</dbReference>
<dbReference type="Gene3D" id="3.40.50.1820">
    <property type="entry name" value="alpha/beta hydrolase"/>
    <property type="match status" value="1"/>
</dbReference>
<dbReference type="PANTHER" id="PTHR22946">
    <property type="entry name" value="DIENELACTONE HYDROLASE DOMAIN-CONTAINING PROTEIN-RELATED"/>
    <property type="match status" value="1"/>
</dbReference>
<evidence type="ECO:0000256" key="2">
    <source>
        <dbReference type="ARBA" id="ARBA00022801"/>
    </source>
</evidence>
<feature type="domain" description="Serine aminopeptidase S33" evidence="3">
    <location>
        <begin position="70"/>
        <end position="180"/>
    </location>
</feature>
<sequence>MTALVDRGAEGPDVRELLCRGHGRRIMPACDASRMPRPGTRIVTVDEPQERGRHRGLAYTLFLPAEPRVPAGAVLVLHGAGSTKESHQDFARACREVGLAALCVDLRGHGESDGPMDGRAVEDVVALAQHLRARVAERCPAAPAPLPLALRGSSMGGWFALTAAAGARADAVVAICPASSDGLRRGLQEGRFAFAADEEPLLQLLAEHDPYVAAGDLGERLLLLHAEGDETVPVEHSRELHARAPGSRLIAVPGGHHRSIQHDAELQGVALRFVARRFRAVADGAQGSR</sequence>
<dbReference type="InterPro" id="IPR022742">
    <property type="entry name" value="Hydrolase_4"/>
</dbReference>
<proteinExistence type="inferred from homology"/>
<keyword evidence="2" id="KW-0378">Hydrolase</keyword>
<dbReference type="PANTHER" id="PTHR22946:SF9">
    <property type="entry name" value="POLYKETIDE TRANSFERASE AF380"/>
    <property type="match status" value="1"/>
</dbReference>
<protein>
    <recommendedName>
        <fullName evidence="3">Serine aminopeptidase S33 domain-containing protein</fullName>
    </recommendedName>
</protein>
<evidence type="ECO:0000313" key="4">
    <source>
        <dbReference type="EMBL" id="PTL56454.1"/>
    </source>
</evidence>
<comment type="caution">
    <text evidence="4">The sequence shown here is derived from an EMBL/GenBank/DDBJ whole genome shotgun (WGS) entry which is preliminary data.</text>
</comment>
<name>A0A2T4UF95_9ACTN</name>
<dbReference type="SUPFAM" id="SSF53474">
    <property type="entry name" value="alpha/beta-Hydrolases"/>
    <property type="match status" value="1"/>
</dbReference>
<evidence type="ECO:0000259" key="3">
    <source>
        <dbReference type="Pfam" id="PF12146"/>
    </source>
</evidence>
<dbReference type="Pfam" id="PF12146">
    <property type="entry name" value="Hydrolase_4"/>
    <property type="match status" value="1"/>
</dbReference>
<gene>
    <name evidence="4" type="ORF">C7Y72_15955</name>
</gene>
<reference evidence="4 5" key="1">
    <citation type="submission" date="2018-03" db="EMBL/GenBank/DDBJ databases">
        <title>Aquarubrobacter algicola gen. nov., sp. nov., a novel actinobacterium isolated from shallow eutrophic lake during the end of cyanobacterial harmful algal blooms.</title>
        <authorList>
            <person name="Chun S.J."/>
        </authorList>
    </citation>
    <scope>NUCLEOTIDE SEQUENCE [LARGE SCALE GENOMIC DNA]</scope>
    <source>
        <strain evidence="4 5">Seoho-28</strain>
    </source>
</reference>